<dbReference type="Gene3D" id="1.10.260.40">
    <property type="entry name" value="lambda repressor-like DNA-binding domains"/>
    <property type="match status" value="1"/>
</dbReference>
<protein>
    <submittedName>
        <fullName evidence="1">XRE family transcriptional regulator</fullName>
    </submittedName>
</protein>
<accession>A0A1Z5J4F9</accession>
<sequence length="118" mass="13807">MALNRKNKIRNYSMTSAADTIKETLAYRHLSADWLADMLQMDHEEMNKVLRRENYLTMDQLKQVQSLIGVSAQLLRKLDSNFLEHHLTPAELAKIEKLEQNSTDADFENIDDLDWDKL</sequence>
<name>A0A1Z5J4F9_9LACO</name>
<dbReference type="EMBL" id="BCMJ01000011">
    <property type="protein sequence ID" value="GAX08970.1"/>
    <property type="molecule type" value="Genomic_DNA"/>
</dbReference>
<dbReference type="InterPro" id="IPR010982">
    <property type="entry name" value="Lambda_DNA-bd_dom_sf"/>
</dbReference>
<comment type="caution">
    <text evidence="1">The sequence shown here is derived from an EMBL/GenBank/DDBJ whole genome shotgun (WGS) entry which is preliminary data.</text>
</comment>
<proteinExistence type="predicted"/>
<dbReference type="RefSeq" id="WP_098826146.1">
    <property type="nucleotide sequence ID" value="NZ_BCMJ01000011.1"/>
</dbReference>
<organism evidence="1 2">
    <name type="scientific">Secundilactobacillus silagincola</name>
    <dbReference type="NCBI Taxonomy" id="1714681"/>
    <lineage>
        <taxon>Bacteria</taxon>
        <taxon>Bacillati</taxon>
        <taxon>Bacillota</taxon>
        <taxon>Bacilli</taxon>
        <taxon>Lactobacillales</taxon>
        <taxon>Lactobacillaceae</taxon>
        <taxon>Secundilactobacillus</taxon>
    </lineage>
</organism>
<dbReference type="AlphaFoldDB" id="A0A1Z5J4F9"/>
<evidence type="ECO:0000313" key="2">
    <source>
        <dbReference type="Proteomes" id="UP000223370"/>
    </source>
</evidence>
<dbReference type="SUPFAM" id="SSF47413">
    <property type="entry name" value="lambda repressor-like DNA-binding domains"/>
    <property type="match status" value="1"/>
</dbReference>
<evidence type="ECO:0000313" key="1">
    <source>
        <dbReference type="EMBL" id="GAX08970.1"/>
    </source>
</evidence>
<dbReference type="GO" id="GO:0003677">
    <property type="term" value="F:DNA binding"/>
    <property type="evidence" value="ECO:0007669"/>
    <property type="project" value="InterPro"/>
</dbReference>
<dbReference type="OrthoDB" id="2320317at2"/>
<reference evidence="1 2" key="1">
    <citation type="submission" date="2015-11" db="EMBL/GenBank/DDBJ databases">
        <title>Draft genome sequences of new species of the genus Lactobacillus isolated from orchardgrass silage.</title>
        <authorList>
            <person name="Tohno M."/>
            <person name="Tanizawa Y."/>
            <person name="Arita M."/>
        </authorList>
    </citation>
    <scope>NUCLEOTIDE SEQUENCE [LARGE SCALE GENOMIC DNA]</scope>
    <source>
        <strain evidence="1 2">IWT5</strain>
    </source>
</reference>
<keyword evidence="2" id="KW-1185">Reference proteome</keyword>
<gene>
    <name evidence="1" type="primary">xre_5</name>
    <name evidence="1" type="ORF">IWT5_02139</name>
</gene>
<dbReference type="Proteomes" id="UP000223370">
    <property type="component" value="Unassembled WGS sequence"/>
</dbReference>